<evidence type="ECO:0000313" key="2">
    <source>
        <dbReference type="EMBL" id="KAE8679849.1"/>
    </source>
</evidence>
<name>A0A6A2YK04_HIBSY</name>
<keyword evidence="3" id="KW-1185">Reference proteome</keyword>
<protein>
    <submittedName>
        <fullName evidence="2">Uncharacterized protein</fullName>
    </submittedName>
</protein>
<comment type="caution">
    <text evidence="2">The sequence shown here is derived from an EMBL/GenBank/DDBJ whole genome shotgun (WGS) entry which is preliminary data.</text>
</comment>
<proteinExistence type="predicted"/>
<accession>A0A6A2YK04</accession>
<dbReference type="Proteomes" id="UP000436088">
    <property type="component" value="Unassembled WGS sequence"/>
</dbReference>
<evidence type="ECO:0000313" key="3">
    <source>
        <dbReference type="Proteomes" id="UP000436088"/>
    </source>
</evidence>
<reference evidence="2" key="1">
    <citation type="submission" date="2019-09" db="EMBL/GenBank/DDBJ databases">
        <title>Draft genome information of white flower Hibiscus syriacus.</title>
        <authorList>
            <person name="Kim Y.-M."/>
        </authorList>
    </citation>
    <scope>NUCLEOTIDE SEQUENCE [LARGE SCALE GENOMIC DNA]</scope>
    <source>
        <strain evidence="2">YM2019G1</strain>
    </source>
</reference>
<gene>
    <name evidence="2" type="ORF">F3Y22_tig00111393pilonHSYRG00009</name>
</gene>
<dbReference type="AlphaFoldDB" id="A0A6A2YK04"/>
<feature type="compositionally biased region" description="Polar residues" evidence="1">
    <location>
        <begin position="59"/>
        <end position="68"/>
    </location>
</feature>
<organism evidence="2 3">
    <name type="scientific">Hibiscus syriacus</name>
    <name type="common">Rose of Sharon</name>
    <dbReference type="NCBI Taxonomy" id="106335"/>
    <lineage>
        <taxon>Eukaryota</taxon>
        <taxon>Viridiplantae</taxon>
        <taxon>Streptophyta</taxon>
        <taxon>Embryophyta</taxon>
        <taxon>Tracheophyta</taxon>
        <taxon>Spermatophyta</taxon>
        <taxon>Magnoliopsida</taxon>
        <taxon>eudicotyledons</taxon>
        <taxon>Gunneridae</taxon>
        <taxon>Pentapetalae</taxon>
        <taxon>rosids</taxon>
        <taxon>malvids</taxon>
        <taxon>Malvales</taxon>
        <taxon>Malvaceae</taxon>
        <taxon>Malvoideae</taxon>
        <taxon>Hibiscus</taxon>
    </lineage>
</organism>
<feature type="region of interest" description="Disordered" evidence="1">
    <location>
        <begin position="58"/>
        <end position="83"/>
    </location>
</feature>
<dbReference type="EMBL" id="VEPZ02001328">
    <property type="protein sequence ID" value="KAE8679849.1"/>
    <property type="molecule type" value="Genomic_DNA"/>
</dbReference>
<sequence>MIEEELGLEKGEIGRKLTQLGILNEGELGILKEEGLENEKVGEQITVEAGVEKELGSAEANTGLSNGGPSRLSDETQILLKPA</sequence>
<evidence type="ECO:0000256" key="1">
    <source>
        <dbReference type="SAM" id="MobiDB-lite"/>
    </source>
</evidence>